<gene>
    <name evidence="3" type="ORF">GCM10023205_78750</name>
</gene>
<dbReference type="EMBL" id="BAABHS010000052">
    <property type="protein sequence ID" value="GAA4994267.1"/>
    <property type="molecule type" value="Genomic_DNA"/>
</dbReference>
<organism evidence="3 4">
    <name type="scientific">Yinghuangia aomiensis</name>
    <dbReference type="NCBI Taxonomy" id="676205"/>
    <lineage>
        <taxon>Bacteria</taxon>
        <taxon>Bacillati</taxon>
        <taxon>Actinomycetota</taxon>
        <taxon>Actinomycetes</taxon>
        <taxon>Kitasatosporales</taxon>
        <taxon>Streptomycetaceae</taxon>
        <taxon>Yinghuangia</taxon>
    </lineage>
</organism>
<sequence length="398" mass="43209">MTSSLEIAIVFAAWAIVVWRRPPLRRSLRESPLWMTFAALALALTVRIPQVSSFLEQATGVAQIGTLLKHCIGIIAMLSLINWATALTTKSADWVPLPFTAPRYVVAALSIVTMAGLFLAIPGRRPGDDYFITEHAGNAVATCYQLVFVAYVALAMAIATVLFARSARIAQGGLRTSLVLMAIGSATGIGYTILRTLYLVASQLKQPFPGGDSGFESASKWLKIITIAMVCAGTSYPAYAAAVRARRQWTALRALEPLWVLATRPVPHVVLVDMEEQPSRFDLRDTDFRLHRRIIEIRDAALVLRDIAPNGLWEAALAEAEASGLSGDEAHIAAEAMWWTTAAQRAADDEHGGGDETYRAHPADHTDEEAAWLTQVSGWLDRPIVRAFVAAPGAESHA</sequence>
<protein>
    <recommendedName>
        <fullName evidence="2">DUF6545 domain-containing protein</fullName>
    </recommendedName>
</protein>
<feature type="transmembrane region" description="Helical" evidence="1">
    <location>
        <begin position="34"/>
        <end position="55"/>
    </location>
</feature>
<dbReference type="InterPro" id="IPR050039">
    <property type="entry name" value="MAB_1171c-like"/>
</dbReference>
<evidence type="ECO:0000313" key="3">
    <source>
        <dbReference type="EMBL" id="GAA4994267.1"/>
    </source>
</evidence>
<feature type="transmembrane region" description="Helical" evidence="1">
    <location>
        <begin position="61"/>
        <end position="83"/>
    </location>
</feature>
<evidence type="ECO:0000259" key="2">
    <source>
        <dbReference type="Pfam" id="PF20182"/>
    </source>
</evidence>
<dbReference type="Proteomes" id="UP001500466">
    <property type="component" value="Unassembled WGS sequence"/>
</dbReference>
<dbReference type="NCBIfam" id="NF042915">
    <property type="entry name" value="MAB_1171c_fam"/>
    <property type="match status" value="1"/>
</dbReference>
<name>A0ABP9IC36_9ACTN</name>
<feature type="transmembrane region" description="Helical" evidence="1">
    <location>
        <begin position="144"/>
        <end position="164"/>
    </location>
</feature>
<evidence type="ECO:0000256" key="1">
    <source>
        <dbReference type="SAM" id="Phobius"/>
    </source>
</evidence>
<accession>A0ABP9IC36</accession>
<feature type="transmembrane region" description="Helical" evidence="1">
    <location>
        <begin position="221"/>
        <end position="243"/>
    </location>
</feature>
<reference evidence="4" key="1">
    <citation type="journal article" date="2019" name="Int. J. Syst. Evol. Microbiol.">
        <title>The Global Catalogue of Microorganisms (GCM) 10K type strain sequencing project: providing services to taxonomists for standard genome sequencing and annotation.</title>
        <authorList>
            <consortium name="The Broad Institute Genomics Platform"/>
            <consortium name="The Broad Institute Genome Sequencing Center for Infectious Disease"/>
            <person name="Wu L."/>
            <person name="Ma J."/>
        </authorList>
    </citation>
    <scope>NUCLEOTIDE SEQUENCE [LARGE SCALE GENOMIC DNA]</scope>
    <source>
        <strain evidence="4">JCM 17986</strain>
    </source>
</reference>
<keyword evidence="1" id="KW-0812">Transmembrane</keyword>
<dbReference type="RefSeq" id="WP_345680687.1">
    <property type="nucleotide sequence ID" value="NZ_BAABHS010000052.1"/>
</dbReference>
<keyword evidence="4" id="KW-1185">Reference proteome</keyword>
<evidence type="ECO:0000313" key="4">
    <source>
        <dbReference type="Proteomes" id="UP001500466"/>
    </source>
</evidence>
<dbReference type="InterPro" id="IPR046675">
    <property type="entry name" value="DUF6545"/>
</dbReference>
<feature type="transmembrane region" description="Helical" evidence="1">
    <location>
        <begin position="104"/>
        <end position="124"/>
    </location>
</feature>
<comment type="caution">
    <text evidence="3">The sequence shown here is derived from an EMBL/GenBank/DDBJ whole genome shotgun (WGS) entry which is preliminary data.</text>
</comment>
<keyword evidence="1" id="KW-0472">Membrane</keyword>
<dbReference type="Pfam" id="PF20182">
    <property type="entry name" value="DUF6545"/>
    <property type="match status" value="1"/>
</dbReference>
<proteinExistence type="predicted"/>
<feature type="transmembrane region" description="Helical" evidence="1">
    <location>
        <begin position="176"/>
        <end position="201"/>
    </location>
</feature>
<feature type="transmembrane region" description="Helical" evidence="1">
    <location>
        <begin position="6"/>
        <end position="22"/>
    </location>
</feature>
<feature type="domain" description="DUF6545" evidence="2">
    <location>
        <begin position="246"/>
        <end position="379"/>
    </location>
</feature>
<keyword evidence="1" id="KW-1133">Transmembrane helix</keyword>